<dbReference type="InterPro" id="IPR033985">
    <property type="entry name" value="SusD-like_N"/>
</dbReference>
<evidence type="ECO:0000256" key="1">
    <source>
        <dbReference type="ARBA" id="ARBA00004442"/>
    </source>
</evidence>
<evidence type="ECO:0000313" key="8">
    <source>
        <dbReference type="EMBL" id="PUV23937.1"/>
    </source>
</evidence>
<keyword evidence="5" id="KW-0998">Cell outer membrane</keyword>
<accession>A0A363NT56</accession>
<evidence type="ECO:0000259" key="7">
    <source>
        <dbReference type="Pfam" id="PF14322"/>
    </source>
</evidence>
<evidence type="ECO:0000313" key="9">
    <source>
        <dbReference type="Proteomes" id="UP000250831"/>
    </source>
</evidence>
<dbReference type="SUPFAM" id="SSF48452">
    <property type="entry name" value="TPR-like"/>
    <property type="match status" value="1"/>
</dbReference>
<comment type="similarity">
    <text evidence="2">Belongs to the SusD family.</text>
</comment>
<evidence type="ECO:0000259" key="6">
    <source>
        <dbReference type="Pfam" id="PF07980"/>
    </source>
</evidence>
<dbReference type="RefSeq" id="WP_108633866.1">
    <property type="nucleotide sequence ID" value="NZ_QCXX01000003.1"/>
</dbReference>
<dbReference type="OrthoDB" id="5694214at2"/>
<feature type="domain" description="SusD-like N-terminal" evidence="7">
    <location>
        <begin position="24"/>
        <end position="228"/>
    </location>
</feature>
<dbReference type="AlphaFoldDB" id="A0A363NT56"/>
<organism evidence="8 9">
    <name type="scientific">Sphingobacterium athyrii</name>
    <dbReference type="NCBI Taxonomy" id="2152717"/>
    <lineage>
        <taxon>Bacteria</taxon>
        <taxon>Pseudomonadati</taxon>
        <taxon>Bacteroidota</taxon>
        <taxon>Sphingobacteriia</taxon>
        <taxon>Sphingobacteriales</taxon>
        <taxon>Sphingobacteriaceae</taxon>
        <taxon>Sphingobacterium</taxon>
    </lineage>
</organism>
<dbReference type="Pfam" id="PF07980">
    <property type="entry name" value="SusD_RagB"/>
    <property type="match status" value="1"/>
</dbReference>
<dbReference type="Pfam" id="PF14322">
    <property type="entry name" value="SusD-like_3"/>
    <property type="match status" value="1"/>
</dbReference>
<keyword evidence="3" id="KW-0732">Signal</keyword>
<feature type="domain" description="RagB/SusD" evidence="6">
    <location>
        <begin position="256"/>
        <end position="530"/>
    </location>
</feature>
<dbReference type="InterPro" id="IPR011990">
    <property type="entry name" value="TPR-like_helical_dom_sf"/>
</dbReference>
<comment type="subcellular location">
    <subcellularLocation>
        <location evidence="1">Cell outer membrane</location>
    </subcellularLocation>
</comment>
<keyword evidence="9" id="KW-1185">Reference proteome</keyword>
<dbReference type="Gene3D" id="1.25.40.390">
    <property type="match status" value="1"/>
</dbReference>
<name>A0A363NT56_9SPHI</name>
<sequence>MNRHYIKLAAAALLLQFSSCKPNLDLSNPQELSTDTYYKTADQLENSVVPAYQALIGRTQGGYARSLYYELLAPGDDYNHTFKWEPMYQDTYNTPASDGMAALTWKDFWNGVFAANLAIDRITNFAGEIEQNRKNRLLGEAYFLRALHYWHLGMLFGETIPLINKPVETNEDYYPGNSQAGAVYALIVDDFKKASELLPTRAALYADSKMIGRATKGAAQAYLAKTYLYKPILAKGQTADFANAEIQLKSVIDSKEYQLMSSYRDNFLETKENNQESVFEVQLYNGPGWLGDDISSSWRWQEIGMFDGTGGAWWNLAPNKMAHDEFEDGDPRRFMTLWCENGAKFTQLDGKVTTYTDWMKSLATNKDLYGTRKYCPDVQIADFDNGNNDRIFRYSDVLLLYAECLNERGDIAGAKQYINLVRKRANNIVPDEQPHMWYQKSNGTIPEVDGLIAQGLVKNGISLTTIKNIIVHERFVEFLGEYQRYFDLLRWGMADPAWLEPLKKGGWSPKAMYYPFPQAELDNNKNLKGNEMNN</sequence>
<protein>
    <submittedName>
        <fullName evidence="8">RagB/SusD family nutrient uptake outer membrane protein</fullName>
    </submittedName>
</protein>
<evidence type="ECO:0000256" key="2">
    <source>
        <dbReference type="ARBA" id="ARBA00006275"/>
    </source>
</evidence>
<evidence type="ECO:0000256" key="4">
    <source>
        <dbReference type="ARBA" id="ARBA00023136"/>
    </source>
</evidence>
<gene>
    <name evidence="8" type="ORF">DCO56_11165</name>
</gene>
<evidence type="ECO:0000256" key="5">
    <source>
        <dbReference type="ARBA" id="ARBA00023237"/>
    </source>
</evidence>
<proteinExistence type="inferred from homology"/>
<dbReference type="GO" id="GO:0009279">
    <property type="term" value="C:cell outer membrane"/>
    <property type="evidence" value="ECO:0007669"/>
    <property type="project" value="UniProtKB-SubCell"/>
</dbReference>
<keyword evidence="4" id="KW-0472">Membrane</keyword>
<dbReference type="Proteomes" id="UP000250831">
    <property type="component" value="Unassembled WGS sequence"/>
</dbReference>
<dbReference type="InterPro" id="IPR012944">
    <property type="entry name" value="SusD_RagB_dom"/>
</dbReference>
<dbReference type="EMBL" id="QCXX01000003">
    <property type="protein sequence ID" value="PUV23937.1"/>
    <property type="molecule type" value="Genomic_DNA"/>
</dbReference>
<comment type="caution">
    <text evidence="8">The sequence shown here is derived from an EMBL/GenBank/DDBJ whole genome shotgun (WGS) entry which is preliminary data.</text>
</comment>
<reference evidence="8 9" key="1">
    <citation type="submission" date="2018-04" db="EMBL/GenBank/DDBJ databases">
        <title>Sphingobacterium sp. M46 Genome.</title>
        <authorList>
            <person name="Cheng J."/>
            <person name="Li Y."/>
        </authorList>
    </citation>
    <scope>NUCLEOTIDE SEQUENCE [LARGE SCALE GENOMIC DNA]</scope>
    <source>
        <strain evidence="8 9">M46</strain>
    </source>
</reference>
<evidence type="ECO:0000256" key="3">
    <source>
        <dbReference type="ARBA" id="ARBA00022729"/>
    </source>
</evidence>